<dbReference type="EMBL" id="JANJ01000002">
    <property type="protein sequence ID" value="EXI62877.1"/>
    <property type="molecule type" value="Genomic_DNA"/>
</dbReference>
<reference evidence="1 2" key="1">
    <citation type="journal article" date="2014" name="Genome Announc.">
        <title>Genome Sequence of a Presumptive Mannheimia haemolytica Strain with an A1/A6-Cross-Reactive Serotype from a White-Tailed Deer (Odocoileus virginianus).</title>
        <authorList>
            <person name="Lawrence P.K."/>
            <person name="Bey R.F."/>
            <person name="Wiener B."/>
            <person name="Kittichotirat W."/>
            <person name="Bumgarner R.E."/>
        </authorList>
    </citation>
    <scope>NUCLEOTIDE SEQUENCE [LARGE SCALE GENOMIC DNA]</scope>
    <source>
        <strain evidence="1 2">PKL10</strain>
    </source>
</reference>
<accession>A0A011NE92</accession>
<organism evidence="1 2">
    <name type="scientific">Mannheimia granulomatis</name>
    <dbReference type="NCBI Taxonomy" id="85402"/>
    <lineage>
        <taxon>Bacteria</taxon>
        <taxon>Pseudomonadati</taxon>
        <taxon>Pseudomonadota</taxon>
        <taxon>Gammaproteobacteria</taxon>
        <taxon>Pasteurellales</taxon>
        <taxon>Pasteurellaceae</taxon>
        <taxon>Mannheimia</taxon>
    </lineage>
</organism>
<keyword evidence="2" id="KW-1185">Reference proteome</keyword>
<dbReference type="RefSeq" id="WP_042801702.1">
    <property type="nucleotide sequence ID" value="NZ_JANJ01000002.1"/>
</dbReference>
<evidence type="ECO:0000313" key="2">
    <source>
        <dbReference type="Proteomes" id="UP000054123"/>
    </source>
</evidence>
<proteinExistence type="predicted"/>
<protein>
    <submittedName>
        <fullName evidence="1">Uncharacterized protein</fullName>
    </submittedName>
</protein>
<name>A0A011NE92_9PAST</name>
<dbReference type="AlphaFoldDB" id="A0A011NE92"/>
<dbReference type="Proteomes" id="UP000054123">
    <property type="component" value="Unassembled WGS sequence"/>
</dbReference>
<dbReference type="PATRIC" id="fig|1450449.3.peg.479"/>
<sequence>MRSERFEAIVTGSTFSAKIPGTLLAQHQQIKASISVENGQSKGNAEGVYSYDVDTKIVHPNITLNTIANDNIVNIAESNQAVLKVGGKVTNVSRF</sequence>
<evidence type="ECO:0000313" key="1">
    <source>
        <dbReference type="EMBL" id="EXI62877.1"/>
    </source>
</evidence>
<comment type="caution">
    <text evidence="1">The sequence shown here is derived from an EMBL/GenBank/DDBJ whole genome shotgun (WGS) entry which is preliminary data.</text>
</comment>
<gene>
    <name evidence="1" type="ORF">AK33_02600</name>
</gene>